<keyword evidence="3" id="KW-1185">Reference proteome</keyword>
<dbReference type="GO" id="GO:0071281">
    <property type="term" value="P:cellular response to iron ion"/>
    <property type="evidence" value="ECO:0007669"/>
    <property type="project" value="TreeGrafter"/>
</dbReference>
<dbReference type="OrthoDB" id="6869405at2"/>
<protein>
    <submittedName>
        <fullName evidence="2">Iron complex transport system substrate-binding protein</fullName>
    </submittedName>
</protein>
<reference evidence="3" key="1">
    <citation type="submission" date="2016-10" db="EMBL/GenBank/DDBJ databases">
        <authorList>
            <person name="Varghese N."/>
            <person name="Submissions S."/>
        </authorList>
    </citation>
    <scope>NUCLEOTIDE SEQUENCE [LARGE SCALE GENOMIC DNA]</scope>
    <source>
        <strain evidence="3">NRRL B-59562</strain>
    </source>
</reference>
<evidence type="ECO:0000313" key="2">
    <source>
        <dbReference type="EMBL" id="SDX49314.1"/>
    </source>
</evidence>
<dbReference type="Gene3D" id="3.40.50.1980">
    <property type="entry name" value="Nitrogenase molybdenum iron protein domain"/>
    <property type="match status" value="2"/>
</dbReference>
<dbReference type="PANTHER" id="PTHR30535:SF34">
    <property type="entry name" value="MOLYBDATE-BINDING PROTEIN MOLA"/>
    <property type="match status" value="1"/>
</dbReference>
<dbReference type="Proteomes" id="UP000243778">
    <property type="component" value="Unassembled WGS sequence"/>
</dbReference>
<proteinExistence type="predicted"/>
<dbReference type="STRING" id="1007099.SAMN05216287_3110"/>
<feature type="domain" description="Fe/B12 periplasmic-binding" evidence="1">
    <location>
        <begin position="49"/>
        <end position="301"/>
    </location>
</feature>
<evidence type="ECO:0000259" key="1">
    <source>
        <dbReference type="PROSITE" id="PS50983"/>
    </source>
</evidence>
<dbReference type="SUPFAM" id="SSF53807">
    <property type="entry name" value="Helical backbone' metal receptor"/>
    <property type="match status" value="1"/>
</dbReference>
<evidence type="ECO:0000313" key="3">
    <source>
        <dbReference type="Proteomes" id="UP000243778"/>
    </source>
</evidence>
<dbReference type="EMBL" id="FNNU01000004">
    <property type="protein sequence ID" value="SDX49314.1"/>
    <property type="molecule type" value="Genomic_DNA"/>
</dbReference>
<sequence>MGTGAVRRVRRSAAMARLHPAGGAHAAVRLLAWLLLGLAPLAGASPLPTVVSTNLCADMLALSLAAPEQLLSVSRKSQDARVSSMPERARRFPANDATAEEIIALHPDIVLASRRWQTHNRAELLARHGIRTLVLPYPTTWQQIFDSTRFVAAQIGREEAGAALVTDVQARLARLREHPRPFSALYLRANGGSAGANTYVDNVFQAVGVRNHMADLGRSGWGRYSLEELIAGPPDVFVTADLLVDDGYAKSAYSRHPRLQQLMAARPVVSIGGNRWGCSDWQLVIAAEDLAAQLDRLGAPR</sequence>
<dbReference type="PROSITE" id="PS50983">
    <property type="entry name" value="FE_B12_PBP"/>
    <property type="match status" value="1"/>
</dbReference>
<dbReference type="InterPro" id="IPR002491">
    <property type="entry name" value="ABC_transptr_periplasmic_BD"/>
</dbReference>
<accession>A0A1H3C6P7</accession>
<dbReference type="Pfam" id="PF01497">
    <property type="entry name" value="Peripla_BP_2"/>
    <property type="match status" value="1"/>
</dbReference>
<dbReference type="AlphaFoldDB" id="A0A1H3C6P7"/>
<gene>
    <name evidence="2" type="ORF">SAMN05216287_3110</name>
</gene>
<dbReference type="InterPro" id="IPR050902">
    <property type="entry name" value="ABC_Transporter_SBP"/>
</dbReference>
<name>A0A1H3C6P7_9PSED</name>
<organism evidence="2 3">
    <name type="scientific">Pseudomonas kuykendallii</name>
    <dbReference type="NCBI Taxonomy" id="1007099"/>
    <lineage>
        <taxon>Bacteria</taxon>
        <taxon>Pseudomonadati</taxon>
        <taxon>Pseudomonadota</taxon>
        <taxon>Gammaproteobacteria</taxon>
        <taxon>Pseudomonadales</taxon>
        <taxon>Pseudomonadaceae</taxon>
        <taxon>Pseudomonas</taxon>
    </lineage>
</organism>
<dbReference type="PANTHER" id="PTHR30535">
    <property type="entry name" value="VITAMIN B12-BINDING PROTEIN"/>
    <property type="match status" value="1"/>
</dbReference>